<proteinExistence type="predicted"/>
<evidence type="ECO:0000313" key="1">
    <source>
        <dbReference type="WBParaSite" id="MCU_011340-RA"/>
    </source>
</evidence>
<sequence length="121" mass="13310">MCSSPRGQLLGIPSSCSRTQMRGCISMNPQVTLNPLSFPFVTGPSPRLLFLLVSSFPQCNLAHLASCICDYAIRLSLFINGWTQCAISGDPFCLKTCFKSCFHLRYTSSIAFCAFRIAKKA</sequence>
<organism evidence="1">
    <name type="scientific">Mesocestoides corti</name>
    <name type="common">Flatworm</name>
    <dbReference type="NCBI Taxonomy" id="53468"/>
    <lineage>
        <taxon>Eukaryota</taxon>
        <taxon>Metazoa</taxon>
        <taxon>Spiralia</taxon>
        <taxon>Lophotrochozoa</taxon>
        <taxon>Platyhelminthes</taxon>
        <taxon>Cestoda</taxon>
        <taxon>Eucestoda</taxon>
        <taxon>Cyclophyllidea</taxon>
        <taxon>Mesocestoididae</taxon>
        <taxon>Mesocestoides</taxon>
    </lineage>
</organism>
<dbReference type="WBParaSite" id="MCU_011340-RA">
    <property type="protein sequence ID" value="MCU_011340-RA"/>
    <property type="gene ID" value="MCU_011340"/>
</dbReference>
<name>A0A5K3FWW0_MESCO</name>
<dbReference type="AlphaFoldDB" id="A0A5K3FWW0"/>
<accession>A0A5K3FWW0</accession>
<protein>
    <submittedName>
        <fullName evidence="1">DB domain-containing protein</fullName>
    </submittedName>
</protein>
<reference evidence="1" key="1">
    <citation type="submission" date="2019-11" db="UniProtKB">
        <authorList>
            <consortium name="WormBaseParasite"/>
        </authorList>
    </citation>
    <scope>IDENTIFICATION</scope>
</reference>